<proteinExistence type="predicted"/>
<evidence type="ECO:0000313" key="2">
    <source>
        <dbReference type="Proteomes" id="UP000188605"/>
    </source>
</evidence>
<protein>
    <submittedName>
        <fullName evidence="1">N-acetylmannosaminyltransferase</fullName>
    </submittedName>
</protein>
<gene>
    <name evidence="1" type="ORF">AN396_08495</name>
</gene>
<comment type="caution">
    <text evidence="1">The sequence shown here is derived from an EMBL/GenBank/DDBJ whole genome shotgun (WGS) entry which is preliminary data.</text>
</comment>
<accession>A0ACC8XAV8</accession>
<dbReference type="EMBL" id="LJDB01000064">
    <property type="protein sequence ID" value="ONI39433.1"/>
    <property type="molecule type" value="Genomic_DNA"/>
</dbReference>
<name>A0ACC8XAV8_9FIRM</name>
<organism evidence="1 2">
    <name type="scientific">Candidatus Epulonipiscium fishelsonii</name>
    <dbReference type="NCBI Taxonomy" id="77094"/>
    <lineage>
        <taxon>Bacteria</taxon>
        <taxon>Bacillati</taxon>
        <taxon>Bacillota</taxon>
        <taxon>Clostridia</taxon>
        <taxon>Lachnospirales</taxon>
        <taxon>Lachnospiraceae</taxon>
        <taxon>Candidatus Epulonipiscium</taxon>
    </lineage>
</organism>
<evidence type="ECO:0000313" key="1">
    <source>
        <dbReference type="EMBL" id="ONI39433.1"/>
    </source>
</evidence>
<reference evidence="1" key="1">
    <citation type="submission" date="2016-08" db="EMBL/GenBank/DDBJ databases">
        <authorList>
            <person name="Ngugi D.K."/>
            <person name="Miyake S."/>
            <person name="Stingl U."/>
        </authorList>
    </citation>
    <scope>NUCLEOTIDE SEQUENCE</scope>
    <source>
        <strain evidence="1">SCG-B11WGA-EpuloA1</strain>
    </source>
</reference>
<dbReference type="Proteomes" id="UP000188605">
    <property type="component" value="Unassembled WGS sequence"/>
</dbReference>
<sequence length="247" mass="28393">MQKRINILGTRIDNIDMKKAVIKFKKFMEQDKLKLICTPNPEIIMRATEDEKLRNILNHADLVIPDGIGVVIASKILYDKGLSQRVAGYDLIQNTMKQSRNGEYKYFFLGGKSNIAKLAAKKMSCKHPNIKIVGYNDGYFEAKESYRIIEKINNSNANILLVGLGSPKQEIWIRQNEYLLKNIKVAVGVGGSFDVMSGTIKRAPKIFIKFGLEWLYRLFRQPTRLKRMVVLPKFLIEVLKFSKNRHV</sequence>
<keyword evidence="2" id="KW-1185">Reference proteome</keyword>